<dbReference type="Gene3D" id="2.60.40.2520">
    <property type="entry name" value="CFA/I fimbrial subunit E, adhesin domain"/>
    <property type="match status" value="1"/>
</dbReference>
<sequence precursor="true">MNRRVLLVLMLVCALVVLAPRAWAQWPPETHPTDQSRDIVMTWDRSAVPGDVELWAPRTVLGFSHDLAMKYGQIHVVCGSASDSEFGRCPTEGDLTSSGGTGTTEIALRLVELRTGLRTEIRAVGNLQRVMSGYRCNLDYWDSVPRVLNAAFWYTCGIGSGADQPLGTGVEMILPQREISRLVAGHWKATMRLNIKADPAAAPVATATFNFDFTVTDYDAISIYFPGFDGVAPLVNMDLRYDPIRKVVAGRKDVDMCLYDGVGSQSEFLGVTVRDSGPRPSPGRDFAVWHQDGGSDDTQRLDYQVGLSYGGNLLAMKHGEEQLLRGIDSAQLRMVLLPGISQPVYCVPTPLTLETPPTPIAGKRPGLYDGELTVELRVPTAKP</sequence>
<evidence type="ECO:0000256" key="1">
    <source>
        <dbReference type="SAM" id="SignalP"/>
    </source>
</evidence>
<evidence type="ECO:0000313" key="2">
    <source>
        <dbReference type="EMBL" id="ACF52946.1"/>
    </source>
</evidence>
<dbReference type="Pfam" id="PF07434">
    <property type="entry name" value="CblD"/>
    <property type="match status" value="1"/>
</dbReference>
<feature type="signal peptide" evidence="1">
    <location>
        <begin position="1"/>
        <end position="24"/>
    </location>
</feature>
<evidence type="ECO:0000313" key="3">
    <source>
        <dbReference type="Proteomes" id="UP000001867"/>
    </source>
</evidence>
<accession>B4STY3</accession>
<dbReference type="STRING" id="391008.Smal_3247"/>
<dbReference type="EMBL" id="CP001111">
    <property type="protein sequence ID" value="ACF52946.1"/>
    <property type="molecule type" value="Genomic_DNA"/>
</dbReference>
<keyword evidence="1" id="KW-0732">Signal</keyword>
<dbReference type="AlphaFoldDB" id="B4STY3"/>
<dbReference type="eggNOG" id="ENOG5030W3V">
    <property type="taxonomic scope" value="Bacteria"/>
</dbReference>
<feature type="chain" id="PRO_5002823359" evidence="1">
    <location>
        <begin position="25"/>
        <end position="383"/>
    </location>
</feature>
<name>B4STY3_STRM5</name>
<dbReference type="Gene3D" id="2.60.40.2040">
    <property type="entry name" value="CFA/I fimbrial subunit E, pilin domain"/>
    <property type="match status" value="1"/>
</dbReference>
<dbReference type="InterPro" id="IPR010888">
    <property type="entry name" value="CblD"/>
</dbReference>
<proteinExistence type="predicted"/>
<reference evidence="2 3" key="1">
    <citation type="submission" date="2008-06" db="EMBL/GenBank/DDBJ databases">
        <title>Complete sequence of Stenotrophomonas maltophilia R551-3.</title>
        <authorList>
            <consortium name="US DOE Joint Genome Institute"/>
            <person name="Lucas S."/>
            <person name="Copeland A."/>
            <person name="Lapidus A."/>
            <person name="Glavina del Rio T."/>
            <person name="Dalin E."/>
            <person name="Tice H."/>
            <person name="Pitluck S."/>
            <person name="Chain P."/>
            <person name="Malfatti S."/>
            <person name="Shin M."/>
            <person name="Vergez L."/>
            <person name="Lang D."/>
            <person name="Schmutz J."/>
            <person name="Larimer F."/>
            <person name="Land M."/>
            <person name="Hauser L."/>
            <person name="Kyrpides N."/>
            <person name="Mikhailova N."/>
            <person name="Taghavi S."/>
            <person name="Monchy S."/>
            <person name="Newman L."/>
            <person name="Vangronsveld J."/>
            <person name="van der Lelie D."/>
            <person name="Richardson P."/>
        </authorList>
    </citation>
    <scope>NUCLEOTIDE SEQUENCE [LARGE SCALE GENOMIC DNA]</scope>
    <source>
        <strain evidence="2 3">R551-3</strain>
    </source>
</reference>
<dbReference type="InterPro" id="IPR043037">
    <property type="entry name" value="CfaE_adhesin"/>
</dbReference>
<dbReference type="OrthoDB" id="6543917at2"/>
<dbReference type="KEGG" id="smt:Smal_3247"/>
<organism evidence="2 3">
    <name type="scientific">Stenotrophomonas maltophilia (strain R551-3)</name>
    <dbReference type="NCBI Taxonomy" id="391008"/>
    <lineage>
        <taxon>Bacteria</taxon>
        <taxon>Pseudomonadati</taxon>
        <taxon>Pseudomonadota</taxon>
        <taxon>Gammaproteobacteria</taxon>
        <taxon>Lysobacterales</taxon>
        <taxon>Lysobacteraceae</taxon>
        <taxon>Stenotrophomonas</taxon>
        <taxon>Stenotrophomonas maltophilia group</taxon>
    </lineage>
</organism>
<dbReference type="Proteomes" id="UP000001867">
    <property type="component" value="Chromosome"/>
</dbReference>
<gene>
    <name evidence="2" type="ordered locus">Smal_3247</name>
</gene>
<protein>
    <submittedName>
        <fullName evidence="2">CblD family pilus biogenesis initiator protein</fullName>
    </submittedName>
</protein>
<dbReference type="RefSeq" id="WP_012511982.1">
    <property type="nucleotide sequence ID" value="NC_011071.1"/>
</dbReference>
<dbReference type="HOGENOM" id="CLU_042915_2_0_6"/>